<dbReference type="RefSeq" id="YP_003359039.1">
    <property type="nucleotide sequence ID" value="NC_013697.1"/>
</dbReference>
<dbReference type="EMBL" id="GQ357915">
    <property type="protein sequence ID" value="ACV50207.1"/>
    <property type="molecule type" value="Genomic_DNA"/>
</dbReference>
<evidence type="ECO:0000313" key="1">
    <source>
        <dbReference type="EMBL" id="ACV50207.1"/>
    </source>
</evidence>
<evidence type="ECO:0000313" key="2">
    <source>
        <dbReference type="Proteomes" id="UP000008986"/>
    </source>
</evidence>
<dbReference type="KEGG" id="vg:8684133"/>
<name>C9DGF6_BPW14</name>
<sequence length="69" mass="7313">MGYKILITTVSSASPSRDNGRAVATNVVNFDTEREAEDALAAVNDDPHCTAGSTGIGWVVARRLYSRSA</sequence>
<organismHost>
    <name type="scientific">Delftia acidovorans</name>
    <name type="common">Pseudomonas acidovorans</name>
    <name type="synonym">Comamonas acidovorans</name>
    <dbReference type="NCBI Taxonomy" id="80866"/>
</organismHost>
<protein>
    <submittedName>
        <fullName evidence="1">Uncharacterized protein</fullName>
    </submittedName>
</protein>
<proteinExistence type="predicted"/>
<organism evidence="1 2">
    <name type="scientific">Delftia phage PhiW-14</name>
    <name type="common">Deftia acidovorans bacteriophage phiW-14</name>
    <dbReference type="NCBI Taxonomy" id="665032"/>
    <lineage>
        <taxon>Viruses</taxon>
        <taxon>Duplodnaviria</taxon>
        <taxon>Heunggongvirae</taxon>
        <taxon>Uroviricota</taxon>
        <taxon>Caudoviricetes</taxon>
        <taxon>Ionavirus</taxon>
        <taxon>Ionavirus W14</taxon>
    </lineage>
</organism>
<dbReference type="GeneID" id="8684133"/>
<gene>
    <name evidence="1" type="primary">185</name>
</gene>
<reference evidence="2" key="1">
    <citation type="submission" date="2009-07" db="EMBL/GenBank/DDBJ databases">
        <authorList>
            <person name="Kropinski A.M."/>
            <person name="Villegas A."/>
            <person name="Lingohr E.J."/>
        </authorList>
    </citation>
    <scope>NUCLEOTIDE SEQUENCE [LARGE SCALE GENOMIC DNA]</scope>
</reference>
<keyword evidence="2" id="KW-1185">Reference proteome</keyword>
<dbReference type="Proteomes" id="UP000008986">
    <property type="component" value="Segment"/>
</dbReference>
<accession>C9DGF6</accession>